<dbReference type="Proteomes" id="UP000620262">
    <property type="component" value="Unassembled WGS sequence"/>
</dbReference>
<dbReference type="Pfam" id="PF00535">
    <property type="entry name" value="Glycos_transf_2"/>
    <property type="match status" value="1"/>
</dbReference>
<reference evidence="3 4" key="1">
    <citation type="submission" date="2020-10" db="EMBL/GenBank/DDBJ databases">
        <title>Sequencing the genomes of 1000 actinobacteria strains.</title>
        <authorList>
            <person name="Klenk H.-P."/>
        </authorList>
    </citation>
    <scope>NUCLEOTIDE SEQUENCE [LARGE SCALE GENOMIC DNA]</scope>
    <source>
        <strain evidence="3 4">DSM 7307</strain>
    </source>
</reference>
<feature type="domain" description="Glycosyltransferase 2-like" evidence="2">
    <location>
        <begin position="89"/>
        <end position="224"/>
    </location>
</feature>
<dbReference type="InterPro" id="IPR001173">
    <property type="entry name" value="Glyco_trans_2-like"/>
</dbReference>
<accession>A0ABR9IZC6</accession>
<gene>
    <name evidence="3" type="ORF">H4W29_005824</name>
</gene>
<dbReference type="PANTHER" id="PTHR43685">
    <property type="entry name" value="GLYCOSYLTRANSFERASE"/>
    <property type="match status" value="1"/>
</dbReference>
<organism evidence="3 4">
    <name type="scientific">Rhizobium viscosum</name>
    <name type="common">Arthrobacter viscosus</name>
    <dbReference type="NCBI Taxonomy" id="1673"/>
    <lineage>
        <taxon>Bacteria</taxon>
        <taxon>Pseudomonadati</taxon>
        <taxon>Pseudomonadota</taxon>
        <taxon>Alphaproteobacteria</taxon>
        <taxon>Hyphomicrobiales</taxon>
        <taxon>Rhizobiaceae</taxon>
        <taxon>Rhizobium/Agrobacterium group</taxon>
        <taxon>Rhizobium</taxon>
    </lineage>
</organism>
<dbReference type="Gene3D" id="3.40.50.2000">
    <property type="entry name" value="Glycogen Phosphorylase B"/>
    <property type="match status" value="2"/>
</dbReference>
<sequence length="731" mass="80569">MVTALRLRLSRSRLLFATALRLISTGQFDVLCAVFRRRFLPVQKYRIEYLLDDGAAPPRTDTNVSDGWEASRLSDNAHHSTQSTDPLVSVIIPCFNYGRFLDRAIDSVLNQTLSAVEVIVVEGGSTDKETVEIVKRLDKVRIRVIMQDKPTLVGANRNAGIAIARGRYICCLDADDTLDPTYIEKAAYHLEAHQYDVVSTGIRLVGEKSGTIDILETPDLRDMTTANHVATCAVFRRDLWEKVGGFHDTGKGQDHVAEDWDFWLRCAASGARIHNITGEHLFNYTVHSSGSLSSSNVQSLSKQKASILNRNKSSLSRKAFSHSREQAHRRILRTRLTRLLQTPHSASGAKRSLLVAVPFLIVGGAERLLSSVIRHLASQGWSVTVISTLPQQGHEDASGWFKSVCNEVYMLPMFLREWEFDNFIRYLIATRGFDAALIAGSRVFYDLLPEIKKTNPDLAVVDLLFNTIGHTDTHARYIDCIDYAIAENPEVVAWFKSKGWADIGVKLVESGVDIHNFGTTRSAAVARELNIDDDEIVIGFSGRLSDEKAPEVFLEIAQALKNDRRLRFVMTGGGPLKAKIETVARNLPDDVRFDFLGMVESTKDYFATYDIFVLPSRLDGRPIALLEALASGCAVVASDVGGVPTVLGNGGAGLLCKPANTAAFVAAIQSIVADIDKLHMMKKAAREIASRMRSETQMGSAYEDALEAAIRLKRAKTSSSVVESAQLQADG</sequence>
<dbReference type="InterPro" id="IPR029044">
    <property type="entry name" value="Nucleotide-diphossugar_trans"/>
</dbReference>
<dbReference type="PANTHER" id="PTHR43685:SF2">
    <property type="entry name" value="GLYCOSYLTRANSFERASE 2-LIKE DOMAIN-CONTAINING PROTEIN"/>
    <property type="match status" value="1"/>
</dbReference>
<proteinExistence type="predicted"/>
<dbReference type="InterPro" id="IPR001296">
    <property type="entry name" value="Glyco_trans_1"/>
</dbReference>
<keyword evidence="4" id="KW-1185">Reference proteome</keyword>
<comment type="caution">
    <text evidence="3">The sequence shown here is derived from an EMBL/GenBank/DDBJ whole genome shotgun (WGS) entry which is preliminary data.</text>
</comment>
<evidence type="ECO:0000259" key="1">
    <source>
        <dbReference type="Pfam" id="PF00534"/>
    </source>
</evidence>
<dbReference type="EMBL" id="JADBEC010000002">
    <property type="protein sequence ID" value="MBE1508579.1"/>
    <property type="molecule type" value="Genomic_DNA"/>
</dbReference>
<protein>
    <submittedName>
        <fullName evidence="3">Glycosyltransferase involved in cell wall biosynthesis</fullName>
    </submittedName>
</protein>
<feature type="domain" description="Glycosyl transferase family 1" evidence="1">
    <location>
        <begin position="527"/>
        <end position="687"/>
    </location>
</feature>
<dbReference type="Gene3D" id="3.90.550.10">
    <property type="entry name" value="Spore Coat Polysaccharide Biosynthesis Protein SpsA, Chain A"/>
    <property type="match status" value="1"/>
</dbReference>
<name>A0ABR9IZC6_RHIVS</name>
<evidence type="ECO:0000313" key="4">
    <source>
        <dbReference type="Proteomes" id="UP000620262"/>
    </source>
</evidence>
<dbReference type="InterPro" id="IPR050834">
    <property type="entry name" value="Glycosyltransf_2"/>
</dbReference>
<dbReference type="CDD" id="cd03801">
    <property type="entry name" value="GT4_PimA-like"/>
    <property type="match status" value="1"/>
</dbReference>
<dbReference type="SUPFAM" id="SSF53756">
    <property type="entry name" value="UDP-Glycosyltransferase/glycogen phosphorylase"/>
    <property type="match status" value="1"/>
</dbReference>
<evidence type="ECO:0000259" key="2">
    <source>
        <dbReference type="Pfam" id="PF00535"/>
    </source>
</evidence>
<dbReference type="Pfam" id="PF00534">
    <property type="entry name" value="Glycos_transf_1"/>
    <property type="match status" value="1"/>
</dbReference>
<dbReference type="SUPFAM" id="SSF53448">
    <property type="entry name" value="Nucleotide-diphospho-sugar transferases"/>
    <property type="match status" value="1"/>
</dbReference>
<evidence type="ECO:0000313" key="3">
    <source>
        <dbReference type="EMBL" id="MBE1508579.1"/>
    </source>
</evidence>
<dbReference type="RefSeq" id="WP_192732159.1">
    <property type="nucleotide sequence ID" value="NZ_BAAAVL010000010.1"/>
</dbReference>